<evidence type="ECO:0000313" key="5">
    <source>
        <dbReference type="EMBL" id="GAA2431747.1"/>
    </source>
</evidence>
<feature type="domain" description="HTH tetR-type" evidence="4">
    <location>
        <begin position="12"/>
        <end position="72"/>
    </location>
</feature>
<dbReference type="RefSeq" id="WP_344601840.1">
    <property type="nucleotide sequence ID" value="NZ_BAAATK010000010.1"/>
</dbReference>
<evidence type="ECO:0000256" key="3">
    <source>
        <dbReference type="SAM" id="MobiDB-lite"/>
    </source>
</evidence>
<dbReference type="Pfam" id="PF17920">
    <property type="entry name" value="TetR_C_16"/>
    <property type="match status" value="1"/>
</dbReference>
<dbReference type="SUPFAM" id="SSF46689">
    <property type="entry name" value="Homeodomain-like"/>
    <property type="match status" value="1"/>
</dbReference>
<evidence type="ECO:0000259" key="4">
    <source>
        <dbReference type="PROSITE" id="PS50977"/>
    </source>
</evidence>
<dbReference type="PROSITE" id="PS50977">
    <property type="entry name" value="HTH_TETR_2"/>
    <property type="match status" value="1"/>
</dbReference>
<dbReference type="InterPro" id="IPR041678">
    <property type="entry name" value="TetR_C_16"/>
</dbReference>
<feature type="region of interest" description="Disordered" evidence="3">
    <location>
        <begin position="64"/>
        <end position="84"/>
    </location>
</feature>
<dbReference type="PANTHER" id="PTHR30055:SF235">
    <property type="entry name" value="TRANSCRIPTIONAL REGULATORY PROTEIN"/>
    <property type="match status" value="1"/>
</dbReference>
<evidence type="ECO:0000256" key="1">
    <source>
        <dbReference type="ARBA" id="ARBA00023125"/>
    </source>
</evidence>
<evidence type="ECO:0000313" key="6">
    <source>
        <dbReference type="Proteomes" id="UP001500460"/>
    </source>
</evidence>
<reference evidence="6" key="1">
    <citation type="journal article" date="2019" name="Int. J. Syst. Evol. Microbiol.">
        <title>The Global Catalogue of Microorganisms (GCM) 10K type strain sequencing project: providing services to taxonomists for standard genome sequencing and annotation.</title>
        <authorList>
            <consortium name="The Broad Institute Genomics Platform"/>
            <consortium name="The Broad Institute Genome Sequencing Center for Infectious Disease"/>
            <person name="Wu L."/>
            <person name="Ma J."/>
        </authorList>
    </citation>
    <scope>NUCLEOTIDE SEQUENCE [LARGE SCALE GENOMIC DNA]</scope>
    <source>
        <strain evidence="6">JCM 6922</strain>
    </source>
</reference>
<organism evidence="5 6">
    <name type="scientific">Streptomyces glaucus</name>
    <dbReference type="NCBI Taxonomy" id="284029"/>
    <lineage>
        <taxon>Bacteria</taxon>
        <taxon>Bacillati</taxon>
        <taxon>Actinomycetota</taxon>
        <taxon>Actinomycetes</taxon>
        <taxon>Kitasatosporales</taxon>
        <taxon>Streptomycetaceae</taxon>
        <taxon>Streptomyces</taxon>
    </lineage>
</organism>
<protein>
    <submittedName>
        <fullName evidence="5">TetR/AcrR family transcriptional regulator</fullName>
    </submittedName>
</protein>
<proteinExistence type="predicted"/>
<dbReference type="InterPro" id="IPR009057">
    <property type="entry name" value="Homeodomain-like_sf"/>
</dbReference>
<dbReference type="Proteomes" id="UP001500460">
    <property type="component" value="Unassembled WGS sequence"/>
</dbReference>
<evidence type="ECO:0000256" key="2">
    <source>
        <dbReference type="PROSITE-ProRule" id="PRU00335"/>
    </source>
</evidence>
<sequence>MPQPPKRKRDRAATQAALLAAARARFALSGYDATSVRDIARDAGVDPALIFRYFGSKERLFEQAAQSAQDDRDQEAASEDTPEDVPTRLLHAAMRQAPGAEGGHPLAALLLSSGRQDCRERLGARLHDDYVRALTRLVDLPDRELRAELLTAWLLGITVARSLAHTPALSEACVEEISPYFEQVAAVLLGTPPPAAAPGGPSAP</sequence>
<accession>A0ABP5WRW3</accession>
<dbReference type="PANTHER" id="PTHR30055">
    <property type="entry name" value="HTH-TYPE TRANSCRIPTIONAL REGULATOR RUTR"/>
    <property type="match status" value="1"/>
</dbReference>
<gene>
    <name evidence="5" type="ORF">GCM10010421_20390</name>
</gene>
<dbReference type="Gene3D" id="1.10.357.10">
    <property type="entry name" value="Tetracycline Repressor, domain 2"/>
    <property type="match status" value="1"/>
</dbReference>
<dbReference type="SUPFAM" id="SSF48498">
    <property type="entry name" value="Tetracyclin repressor-like, C-terminal domain"/>
    <property type="match status" value="1"/>
</dbReference>
<keyword evidence="6" id="KW-1185">Reference proteome</keyword>
<dbReference type="InterPro" id="IPR001647">
    <property type="entry name" value="HTH_TetR"/>
</dbReference>
<dbReference type="Pfam" id="PF00440">
    <property type="entry name" value="TetR_N"/>
    <property type="match status" value="1"/>
</dbReference>
<dbReference type="PRINTS" id="PR00455">
    <property type="entry name" value="HTHTETR"/>
</dbReference>
<feature type="DNA-binding region" description="H-T-H motif" evidence="2">
    <location>
        <begin position="35"/>
        <end position="54"/>
    </location>
</feature>
<keyword evidence="1 2" id="KW-0238">DNA-binding</keyword>
<dbReference type="InterPro" id="IPR050109">
    <property type="entry name" value="HTH-type_TetR-like_transc_reg"/>
</dbReference>
<comment type="caution">
    <text evidence="5">The sequence shown here is derived from an EMBL/GenBank/DDBJ whole genome shotgun (WGS) entry which is preliminary data.</text>
</comment>
<dbReference type="EMBL" id="BAAATK010000010">
    <property type="protein sequence ID" value="GAA2431747.1"/>
    <property type="molecule type" value="Genomic_DNA"/>
</dbReference>
<name>A0ABP5WRW3_9ACTN</name>
<dbReference type="InterPro" id="IPR036271">
    <property type="entry name" value="Tet_transcr_reg_TetR-rel_C_sf"/>
</dbReference>